<evidence type="ECO:0000256" key="1">
    <source>
        <dbReference type="SAM" id="Phobius"/>
    </source>
</evidence>
<dbReference type="AlphaFoldDB" id="A0AAD7MY99"/>
<keyword evidence="1" id="KW-0472">Membrane</keyword>
<keyword evidence="1" id="KW-1133">Transmembrane helix</keyword>
<gene>
    <name evidence="2" type="ORF">B0H16DRAFT_1730951</name>
</gene>
<organism evidence="2 3">
    <name type="scientific">Mycena metata</name>
    <dbReference type="NCBI Taxonomy" id="1033252"/>
    <lineage>
        <taxon>Eukaryota</taxon>
        <taxon>Fungi</taxon>
        <taxon>Dikarya</taxon>
        <taxon>Basidiomycota</taxon>
        <taxon>Agaricomycotina</taxon>
        <taxon>Agaricomycetes</taxon>
        <taxon>Agaricomycetidae</taxon>
        <taxon>Agaricales</taxon>
        <taxon>Marasmiineae</taxon>
        <taxon>Mycenaceae</taxon>
        <taxon>Mycena</taxon>
    </lineage>
</organism>
<comment type="caution">
    <text evidence="2">The sequence shown here is derived from an EMBL/GenBank/DDBJ whole genome shotgun (WGS) entry which is preliminary data.</text>
</comment>
<accession>A0AAD7MY99</accession>
<dbReference type="Proteomes" id="UP001215598">
    <property type="component" value="Unassembled WGS sequence"/>
</dbReference>
<feature type="transmembrane region" description="Helical" evidence="1">
    <location>
        <begin position="80"/>
        <end position="102"/>
    </location>
</feature>
<sequence length="143" mass="15783">MAGWHVRDGAMSYRGHTDTGGNAYLRRACTRLCYRLEAVLSRSSYEFHAPGAVARPLPSPLPSSSSLSPSLPILSFSSRFSSLAFVCADSASAGMLVALLRLRRFYARRDVMSPLFLLQSIASHRLPTYAPSEERASPKYGYY</sequence>
<keyword evidence="3" id="KW-1185">Reference proteome</keyword>
<evidence type="ECO:0000313" key="3">
    <source>
        <dbReference type="Proteomes" id="UP001215598"/>
    </source>
</evidence>
<name>A0AAD7MY99_9AGAR</name>
<dbReference type="EMBL" id="JARKIB010000123">
    <property type="protein sequence ID" value="KAJ7736107.1"/>
    <property type="molecule type" value="Genomic_DNA"/>
</dbReference>
<protein>
    <submittedName>
        <fullName evidence="2">Uncharacterized protein</fullName>
    </submittedName>
</protein>
<proteinExistence type="predicted"/>
<reference evidence="2" key="1">
    <citation type="submission" date="2023-03" db="EMBL/GenBank/DDBJ databases">
        <title>Massive genome expansion in bonnet fungi (Mycena s.s.) driven by repeated elements and novel gene families across ecological guilds.</title>
        <authorList>
            <consortium name="Lawrence Berkeley National Laboratory"/>
            <person name="Harder C.B."/>
            <person name="Miyauchi S."/>
            <person name="Viragh M."/>
            <person name="Kuo A."/>
            <person name="Thoen E."/>
            <person name="Andreopoulos B."/>
            <person name="Lu D."/>
            <person name="Skrede I."/>
            <person name="Drula E."/>
            <person name="Henrissat B."/>
            <person name="Morin E."/>
            <person name="Kohler A."/>
            <person name="Barry K."/>
            <person name="LaButti K."/>
            <person name="Morin E."/>
            <person name="Salamov A."/>
            <person name="Lipzen A."/>
            <person name="Mereny Z."/>
            <person name="Hegedus B."/>
            <person name="Baldrian P."/>
            <person name="Stursova M."/>
            <person name="Weitz H."/>
            <person name="Taylor A."/>
            <person name="Grigoriev I.V."/>
            <person name="Nagy L.G."/>
            <person name="Martin F."/>
            <person name="Kauserud H."/>
        </authorList>
    </citation>
    <scope>NUCLEOTIDE SEQUENCE</scope>
    <source>
        <strain evidence="2">CBHHK182m</strain>
    </source>
</reference>
<evidence type="ECO:0000313" key="2">
    <source>
        <dbReference type="EMBL" id="KAJ7736107.1"/>
    </source>
</evidence>
<keyword evidence="1" id="KW-0812">Transmembrane</keyword>